<gene>
    <name evidence="1" type="ORF">ACFQRG_00185</name>
</gene>
<dbReference type="EMBL" id="JBHTCO010000001">
    <property type="protein sequence ID" value="MFC7391429.1"/>
    <property type="molecule type" value="Genomic_DNA"/>
</dbReference>
<proteinExistence type="predicted"/>
<evidence type="ECO:0000313" key="1">
    <source>
        <dbReference type="EMBL" id="MFC7391429.1"/>
    </source>
</evidence>
<comment type="caution">
    <text evidence="1">The sequence shown here is derived from an EMBL/GenBank/DDBJ whole genome shotgun (WGS) entry which is preliminary data.</text>
</comment>
<dbReference type="Proteomes" id="UP001596505">
    <property type="component" value="Unassembled WGS sequence"/>
</dbReference>
<protein>
    <submittedName>
        <fullName evidence="1">Uncharacterized protein</fullName>
    </submittedName>
</protein>
<sequence length="224" mass="24947">MNTHIEQAVKNNIIWCGIVSESHGIPYYCNGGVWGLLSEAPPLCPDIITAGMDVTDQEVADFIGDRNISTIKDSFANLDMASIGFKVLFNAVWIYHPPVSVSESAKLGWRVITKKEDLTKWTYAHDSEKVIKYNLLDRDDVKIFIKEKEDEISGFIANLGAGVIGISNAFSMEYTNEALWKDIVQAVSTEFQNLPIVGYEQGNSLKAALSCGWESLGPLRIWIR</sequence>
<dbReference type="RefSeq" id="WP_380962402.1">
    <property type="nucleotide sequence ID" value="NZ_JBHTCO010000001.1"/>
</dbReference>
<evidence type="ECO:0000313" key="2">
    <source>
        <dbReference type="Proteomes" id="UP001596505"/>
    </source>
</evidence>
<name>A0ABW2PPT1_9BACL</name>
<reference evidence="2" key="1">
    <citation type="journal article" date="2019" name="Int. J. Syst. Evol. Microbiol.">
        <title>The Global Catalogue of Microorganisms (GCM) 10K type strain sequencing project: providing services to taxonomists for standard genome sequencing and annotation.</title>
        <authorList>
            <consortium name="The Broad Institute Genomics Platform"/>
            <consortium name="The Broad Institute Genome Sequencing Center for Infectious Disease"/>
            <person name="Wu L."/>
            <person name="Ma J."/>
        </authorList>
    </citation>
    <scope>NUCLEOTIDE SEQUENCE [LARGE SCALE GENOMIC DNA]</scope>
    <source>
        <strain evidence="2">CGMCC 1.16305</strain>
    </source>
</reference>
<organism evidence="1 2">
    <name type="scientific">Scopulibacillus cellulosilyticus</name>
    <dbReference type="NCBI Taxonomy" id="2665665"/>
    <lineage>
        <taxon>Bacteria</taxon>
        <taxon>Bacillati</taxon>
        <taxon>Bacillota</taxon>
        <taxon>Bacilli</taxon>
        <taxon>Bacillales</taxon>
        <taxon>Sporolactobacillaceae</taxon>
        <taxon>Scopulibacillus</taxon>
    </lineage>
</organism>
<accession>A0ABW2PPT1</accession>
<keyword evidence="2" id="KW-1185">Reference proteome</keyword>